<keyword evidence="14" id="KW-1185">Reference proteome</keyword>
<feature type="compositionally biased region" description="Acidic residues" evidence="10">
    <location>
        <begin position="332"/>
        <end position="370"/>
    </location>
</feature>
<feature type="repeat" description="WD" evidence="9">
    <location>
        <begin position="607"/>
        <end position="649"/>
    </location>
</feature>
<dbReference type="OrthoDB" id="270624at2759"/>
<evidence type="ECO:0000256" key="2">
    <source>
        <dbReference type="ARBA" id="ARBA00022553"/>
    </source>
</evidence>
<evidence type="ECO:0000256" key="3">
    <source>
        <dbReference type="ARBA" id="ARBA00022574"/>
    </source>
</evidence>
<dbReference type="GO" id="GO:0005634">
    <property type="term" value="C:nucleus"/>
    <property type="evidence" value="ECO:0007669"/>
    <property type="project" value="TreeGrafter"/>
</dbReference>
<evidence type="ECO:0000256" key="5">
    <source>
        <dbReference type="ARBA" id="ARBA00022737"/>
    </source>
</evidence>
<feature type="repeat" description="WD" evidence="9">
    <location>
        <begin position="740"/>
        <end position="774"/>
    </location>
</feature>
<dbReference type="PANTHER" id="PTHR14091:SF0">
    <property type="entry name" value="PERIODIC TRYPTOPHAN PROTEIN 1 HOMOLOG"/>
    <property type="match status" value="1"/>
</dbReference>
<dbReference type="Proteomes" id="UP001055712">
    <property type="component" value="Unassembled WGS sequence"/>
</dbReference>
<protein>
    <recommendedName>
        <fullName evidence="12">Amino acid transporter transmembrane domain-containing protein</fullName>
    </recommendedName>
</protein>
<dbReference type="Pfam" id="PF00400">
    <property type="entry name" value="WD40"/>
    <property type="match status" value="4"/>
</dbReference>
<gene>
    <name evidence="13" type="ORF">D9Q98_006327</name>
</gene>
<dbReference type="PANTHER" id="PTHR14091">
    <property type="entry name" value="PERIODIC TRYPTOPHAN PROTEIN 1"/>
    <property type="match status" value="1"/>
</dbReference>
<reference evidence="13" key="1">
    <citation type="journal article" date="2019" name="Plant J.">
        <title>Chlorella vulgaris genome assembly and annotation reveals the molecular basis for metabolic acclimation to high light conditions.</title>
        <authorList>
            <person name="Cecchin M."/>
            <person name="Marcolungo L."/>
            <person name="Rossato M."/>
            <person name="Girolomoni L."/>
            <person name="Cosentino E."/>
            <person name="Cuine S."/>
            <person name="Li-Beisson Y."/>
            <person name="Delledonne M."/>
            <person name="Ballottari M."/>
        </authorList>
    </citation>
    <scope>NUCLEOTIDE SEQUENCE</scope>
    <source>
        <strain evidence="13">211/11P</strain>
    </source>
</reference>
<feature type="transmembrane region" description="Helical" evidence="11">
    <location>
        <begin position="162"/>
        <end position="179"/>
    </location>
</feature>
<name>A0A9D4TK07_CHLVU</name>
<evidence type="ECO:0000256" key="9">
    <source>
        <dbReference type="PROSITE-ProRule" id="PRU00221"/>
    </source>
</evidence>
<evidence type="ECO:0000256" key="8">
    <source>
        <dbReference type="ARBA" id="ARBA00023136"/>
    </source>
</evidence>
<dbReference type="InterPro" id="IPR001680">
    <property type="entry name" value="WD40_rpt"/>
</dbReference>
<evidence type="ECO:0000256" key="6">
    <source>
        <dbReference type="ARBA" id="ARBA00022970"/>
    </source>
</evidence>
<dbReference type="InterPro" id="IPR013057">
    <property type="entry name" value="AA_transpt_TM"/>
</dbReference>
<proteinExistence type="predicted"/>
<dbReference type="InterPro" id="IPR019775">
    <property type="entry name" value="WD40_repeat_CS"/>
</dbReference>
<feature type="transmembrane region" description="Helical" evidence="11">
    <location>
        <begin position="118"/>
        <end position="142"/>
    </location>
</feature>
<keyword evidence="8 11" id="KW-0472">Membrane</keyword>
<evidence type="ECO:0000256" key="4">
    <source>
        <dbReference type="ARBA" id="ARBA00022692"/>
    </source>
</evidence>
<dbReference type="Pfam" id="PF01490">
    <property type="entry name" value="Aa_trans"/>
    <property type="match status" value="1"/>
</dbReference>
<evidence type="ECO:0000259" key="12">
    <source>
        <dbReference type="Pfam" id="PF01490"/>
    </source>
</evidence>
<keyword evidence="7 11" id="KW-1133">Transmembrane helix</keyword>
<feature type="transmembrane region" description="Helical" evidence="11">
    <location>
        <begin position="68"/>
        <end position="97"/>
    </location>
</feature>
<accession>A0A9D4TK07</accession>
<keyword evidence="2" id="KW-0597">Phosphoprotein</keyword>
<evidence type="ECO:0000256" key="7">
    <source>
        <dbReference type="ARBA" id="ARBA00022989"/>
    </source>
</evidence>
<keyword evidence="3 9" id="KW-0853">WD repeat</keyword>
<dbReference type="Gene3D" id="2.130.10.10">
    <property type="entry name" value="YVTN repeat-like/Quinoprotein amine dehydrogenase"/>
    <property type="match status" value="2"/>
</dbReference>
<comment type="caution">
    <text evidence="13">The sequence shown here is derived from an EMBL/GenBank/DDBJ whole genome shotgun (WGS) entry which is preliminary data.</text>
</comment>
<evidence type="ECO:0000256" key="1">
    <source>
        <dbReference type="ARBA" id="ARBA00004370"/>
    </source>
</evidence>
<dbReference type="GO" id="GO:0016020">
    <property type="term" value="C:membrane"/>
    <property type="evidence" value="ECO:0007669"/>
    <property type="project" value="UniProtKB-SubCell"/>
</dbReference>
<evidence type="ECO:0000313" key="14">
    <source>
        <dbReference type="Proteomes" id="UP001055712"/>
    </source>
</evidence>
<dbReference type="InterPro" id="IPR036322">
    <property type="entry name" value="WD40_repeat_dom_sf"/>
</dbReference>
<keyword evidence="4 11" id="KW-0812">Transmembrane</keyword>
<dbReference type="AlphaFoldDB" id="A0A9D4TK07"/>
<keyword evidence="5" id="KW-0677">Repeat</keyword>
<dbReference type="InterPro" id="IPR020472">
    <property type="entry name" value="WD40_PAC1"/>
</dbReference>
<dbReference type="SMART" id="SM00320">
    <property type="entry name" value="WD40"/>
    <property type="match status" value="5"/>
</dbReference>
<dbReference type="InterPro" id="IPR015943">
    <property type="entry name" value="WD40/YVTN_repeat-like_dom_sf"/>
</dbReference>
<feature type="domain" description="Amino acid transporter transmembrane" evidence="12">
    <location>
        <begin position="39"/>
        <end position="253"/>
    </location>
</feature>
<feature type="transmembrane region" description="Helical" evidence="11">
    <location>
        <begin position="186"/>
        <end position="208"/>
    </location>
</feature>
<dbReference type="PROSITE" id="PS50082">
    <property type="entry name" value="WD_REPEATS_2"/>
    <property type="match status" value="2"/>
</dbReference>
<feature type="region of interest" description="Disordered" evidence="10">
    <location>
        <begin position="328"/>
        <end position="378"/>
    </location>
</feature>
<dbReference type="InterPro" id="IPR044285">
    <property type="entry name" value="PWP1"/>
</dbReference>
<feature type="region of interest" description="Disordered" evidence="10">
    <location>
        <begin position="576"/>
        <end position="609"/>
    </location>
</feature>
<keyword evidence="6" id="KW-0813">Transport</keyword>
<feature type="compositionally biased region" description="Basic residues" evidence="10">
    <location>
        <begin position="586"/>
        <end position="598"/>
    </location>
</feature>
<dbReference type="GO" id="GO:0006865">
    <property type="term" value="P:amino acid transport"/>
    <property type="evidence" value="ECO:0007669"/>
    <property type="project" value="UniProtKB-KW"/>
</dbReference>
<reference evidence="13" key="2">
    <citation type="submission" date="2020-11" db="EMBL/GenBank/DDBJ databases">
        <authorList>
            <person name="Cecchin M."/>
            <person name="Marcolungo L."/>
            <person name="Rossato M."/>
            <person name="Girolomoni L."/>
            <person name="Cosentino E."/>
            <person name="Cuine S."/>
            <person name="Li-Beisson Y."/>
            <person name="Delledonne M."/>
            <person name="Ballottari M."/>
        </authorList>
    </citation>
    <scope>NUCLEOTIDE SEQUENCE</scope>
    <source>
        <strain evidence="13">211/11P</strain>
        <tissue evidence="13">Whole cell</tissue>
    </source>
</reference>
<dbReference type="PRINTS" id="PR00320">
    <property type="entry name" value="GPROTEINBRPT"/>
</dbReference>
<sequence>MEKTAWLKPDADLEGEEAGLEPRYATRRFQLEHHLVEPTGTWVCGARLLVTATAQPALLGLPLAVSALGWAGGITVLVLGGCYTLYCNLLLASLHDYGGARQRQYRQLAKNIMGERHLFAFHLIIIPQYTIIIGLGVANLVLASDNLQAICSLYHTDCPLANYQWTIVVAAALMLLAQCPDMGSSGVLTGLSSFFVVFYSTAAIALSAVQGGGRGAEYSLLGSEVNQVMNAFNAVGIIVFTYTVPIIPEIQASCRLLLRLLATLAADRATQSTYPPMRRALLSAFVVIGHSAKRPNMISALAWIPRGAAKAVPEVAEVTEAEIAAMKAAAAEDVEDGAEEGSDTSDEDLEEGEEEEEEEGSQMEGGDGEAAEVAQARAVAAAMKSSQAASSAVSPGGDHLAAAMAELDMDRYDEESDGEGGAIGRILGSSNNPGMAYHRHPGSDPFLGLDRNSDSDTDSEAEAFVLREEDLLILAARNEDDVSHLEVWVYEEADERGPANLYVHHSRMLPAFPLAVAWLDCDPSGKRERANIAAVGSFEPGIELWDMDVVDAVEPLATLGGADYAAARAAAATAAAATEGGEGGGGKKKKGSKKKKKGSTPEVPVKPGSHEDAVLGLAWNPAYRNVLASASADTTVKVWDVATQSCQHTLRHHSDKVQAVAWNPAEAPVLLSGGFDKKACLLDVRIPDSQTVPTWLVSADVEALSWDPHHPTQFVVAAEDGVVAAYDARLGAGSAPLYQLSAHDKPTCALSFCPAVPGLLATSSTDKKVKVWSMLEHRPVLLATQNLNVGAVFSMGFSRDSPLVLAAGGAKGTVSVWDTWSAGGVCAFVQQHAPELAAARGRGAAEQQAAAAAAGEE</sequence>
<comment type="subcellular location">
    <subcellularLocation>
        <location evidence="1">Membrane</location>
    </subcellularLocation>
</comment>
<keyword evidence="6" id="KW-0029">Amino-acid transport</keyword>
<organism evidence="13 14">
    <name type="scientific">Chlorella vulgaris</name>
    <name type="common">Green alga</name>
    <dbReference type="NCBI Taxonomy" id="3077"/>
    <lineage>
        <taxon>Eukaryota</taxon>
        <taxon>Viridiplantae</taxon>
        <taxon>Chlorophyta</taxon>
        <taxon>core chlorophytes</taxon>
        <taxon>Trebouxiophyceae</taxon>
        <taxon>Chlorellales</taxon>
        <taxon>Chlorellaceae</taxon>
        <taxon>Chlorella clade</taxon>
        <taxon>Chlorella</taxon>
    </lineage>
</organism>
<dbReference type="GO" id="GO:0006364">
    <property type="term" value="P:rRNA processing"/>
    <property type="evidence" value="ECO:0007669"/>
    <property type="project" value="InterPro"/>
</dbReference>
<dbReference type="PROSITE" id="PS00678">
    <property type="entry name" value="WD_REPEATS_1"/>
    <property type="match status" value="1"/>
</dbReference>
<feature type="region of interest" description="Disordered" evidence="10">
    <location>
        <begin position="413"/>
        <end position="455"/>
    </location>
</feature>
<dbReference type="PROSITE" id="PS50294">
    <property type="entry name" value="WD_REPEATS_REGION"/>
    <property type="match status" value="2"/>
</dbReference>
<dbReference type="EMBL" id="SIDB01000009">
    <property type="protein sequence ID" value="KAI3427937.1"/>
    <property type="molecule type" value="Genomic_DNA"/>
</dbReference>
<evidence type="ECO:0000313" key="13">
    <source>
        <dbReference type="EMBL" id="KAI3427937.1"/>
    </source>
</evidence>
<evidence type="ECO:0000256" key="11">
    <source>
        <dbReference type="SAM" id="Phobius"/>
    </source>
</evidence>
<evidence type="ECO:0000256" key="10">
    <source>
        <dbReference type="SAM" id="MobiDB-lite"/>
    </source>
</evidence>
<dbReference type="SUPFAM" id="SSF50978">
    <property type="entry name" value="WD40 repeat-like"/>
    <property type="match status" value="1"/>
</dbReference>
<feature type="transmembrane region" description="Helical" evidence="11">
    <location>
        <begin position="228"/>
        <end position="247"/>
    </location>
</feature>